<keyword evidence="7" id="KW-0520">NAD</keyword>
<evidence type="ECO:0000256" key="1">
    <source>
        <dbReference type="ARBA" id="ARBA00001936"/>
    </source>
</evidence>
<evidence type="ECO:0000256" key="6">
    <source>
        <dbReference type="ARBA" id="ARBA00023002"/>
    </source>
</evidence>
<dbReference type="PANTHER" id="PTHR43275">
    <property type="entry name" value="D-MALATE DEHYDROGENASE [DECARBOXYLATING]"/>
    <property type="match status" value="1"/>
</dbReference>
<evidence type="ECO:0000256" key="3">
    <source>
        <dbReference type="ARBA" id="ARBA00007769"/>
    </source>
</evidence>
<organism evidence="11 12">
    <name type="scientific">Pseudomonas matsuisoli</name>
    <dbReference type="NCBI Taxonomy" id="1515666"/>
    <lineage>
        <taxon>Bacteria</taxon>
        <taxon>Pseudomonadati</taxon>
        <taxon>Pseudomonadota</taxon>
        <taxon>Gammaproteobacteria</taxon>
        <taxon>Pseudomonadales</taxon>
        <taxon>Pseudomonadaceae</taxon>
        <taxon>Pseudomonas</taxon>
    </lineage>
</organism>
<feature type="domain" description="Isopropylmalate dehydrogenase-like" evidence="10">
    <location>
        <begin position="7"/>
        <end position="355"/>
    </location>
</feature>
<evidence type="ECO:0000313" key="11">
    <source>
        <dbReference type="EMBL" id="GGJ93228.1"/>
    </source>
</evidence>
<protein>
    <recommendedName>
        <fullName evidence="4">D-malate dehydrogenase (decarboxylating)</fullName>
        <ecNumber evidence="4">1.1.1.83</ecNumber>
    </recommendedName>
</protein>
<dbReference type="EMBL" id="BMPO01000004">
    <property type="protein sequence ID" value="GGJ93228.1"/>
    <property type="molecule type" value="Genomic_DNA"/>
</dbReference>
<dbReference type="Proteomes" id="UP000635983">
    <property type="component" value="Unassembled WGS sequence"/>
</dbReference>
<keyword evidence="6" id="KW-0560">Oxidoreductase</keyword>
<evidence type="ECO:0000256" key="8">
    <source>
        <dbReference type="ARBA" id="ARBA00023211"/>
    </source>
</evidence>
<comment type="cofactor">
    <cofactor evidence="1">
        <name>Mn(2+)</name>
        <dbReference type="ChEBI" id="CHEBI:29035"/>
    </cofactor>
</comment>
<evidence type="ECO:0000256" key="2">
    <source>
        <dbReference type="ARBA" id="ARBA00001946"/>
    </source>
</evidence>
<keyword evidence="12" id="KW-1185">Reference proteome</keyword>
<dbReference type="GO" id="GO:0051287">
    <property type="term" value="F:NAD binding"/>
    <property type="evidence" value="ECO:0007669"/>
    <property type="project" value="InterPro"/>
</dbReference>
<evidence type="ECO:0000313" key="12">
    <source>
        <dbReference type="Proteomes" id="UP000635983"/>
    </source>
</evidence>
<dbReference type="EC" id="1.1.1.83" evidence="4"/>
<dbReference type="InterPro" id="IPR024084">
    <property type="entry name" value="IsoPropMal-DH-like_dom"/>
</dbReference>
<comment type="caution">
    <text evidence="11">The sequence shown here is derived from an EMBL/GenBank/DDBJ whole genome shotgun (WGS) entry which is preliminary data.</text>
</comment>
<dbReference type="NCBIfam" id="TIGR02089">
    <property type="entry name" value="TTC"/>
    <property type="match status" value="1"/>
</dbReference>
<dbReference type="InterPro" id="IPR019818">
    <property type="entry name" value="IsoCit/isopropylmalate_DH_CS"/>
</dbReference>
<dbReference type="RefSeq" id="WP_188982980.1">
    <property type="nucleotide sequence ID" value="NZ_BMPO01000004.1"/>
</dbReference>
<dbReference type="PANTHER" id="PTHR43275:SF1">
    <property type="entry name" value="D-MALATE DEHYDROGENASE [DECARBOXYLATING]"/>
    <property type="match status" value="1"/>
</dbReference>
<dbReference type="SUPFAM" id="SSF53659">
    <property type="entry name" value="Isocitrate/Isopropylmalate dehydrogenase-like"/>
    <property type="match status" value="1"/>
</dbReference>
<evidence type="ECO:0000259" key="10">
    <source>
        <dbReference type="SMART" id="SM01329"/>
    </source>
</evidence>
<name>A0A917UXH3_9PSED</name>
<dbReference type="GO" id="GO:0046553">
    <property type="term" value="F:D-malate dehydrogenase (decarboxylating) (NAD+) activity"/>
    <property type="evidence" value="ECO:0007669"/>
    <property type="project" value="UniProtKB-EC"/>
</dbReference>
<dbReference type="GO" id="GO:0000287">
    <property type="term" value="F:magnesium ion binding"/>
    <property type="evidence" value="ECO:0007669"/>
    <property type="project" value="InterPro"/>
</dbReference>
<evidence type="ECO:0000256" key="7">
    <source>
        <dbReference type="ARBA" id="ARBA00023027"/>
    </source>
</evidence>
<dbReference type="AlphaFoldDB" id="A0A917UXH3"/>
<keyword evidence="8" id="KW-0464">Manganese</keyword>
<dbReference type="InterPro" id="IPR050501">
    <property type="entry name" value="ICDH/IPMDH"/>
</dbReference>
<dbReference type="Gene3D" id="3.40.718.10">
    <property type="entry name" value="Isopropylmalate Dehydrogenase"/>
    <property type="match status" value="1"/>
</dbReference>
<keyword evidence="5" id="KW-0479">Metal-binding</keyword>
<reference evidence="11" key="1">
    <citation type="journal article" date="2014" name="Int. J. Syst. Evol. Microbiol.">
        <title>Complete genome sequence of Corynebacterium casei LMG S-19264T (=DSM 44701T), isolated from a smear-ripened cheese.</title>
        <authorList>
            <consortium name="US DOE Joint Genome Institute (JGI-PGF)"/>
            <person name="Walter F."/>
            <person name="Albersmeier A."/>
            <person name="Kalinowski J."/>
            <person name="Ruckert C."/>
        </authorList>
    </citation>
    <scope>NUCLEOTIDE SEQUENCE</scope>
    <source>
        <strain evidence="11">JCM 30078</strain>
    </source>
</reference>
<dbReference type="PROSITE" id="PS00470">
    <property type="entry name" value="IDH_IMDH"/>
    <property type="match status" value="1"/>
</dbReference>
<dbReference type="SMART" id="SM01329">
    <property type="entry name" value="Iso_dh"/>
    <property type="match status" value="1"/>
</dbReference>
<evidence type="ECO:0000256" key="9">
    <source>
        <dbReference type="ARBA" id="ARBA00049301"/>
    </source>
</evidence>
<dbReference type="Pfam" id="PF00180">
    <property type="entry name" value="Iso_dh"/>
    <property type="match status" value="1"/>
</dbReference>
<comment type="cofactor">
    <cofactor evidence="2">
        <name>Mg(2+)</name>
        <dbReference type="ChEBI" id="CHEBI:18420"/>
    </cofactor>
</comment>
<accession>A0A917UXH3</accession>
<sequence length="359" mass="39255">MATSRYKIAVIPGDGIGKEVMPEGIRVMDVAAKKFGIELQWDWFDFASAGYYVKHGKMMPDDWFATLKQYDAIYFGAVGWPDVVPDHISLWESLLQFRREFDQYVNLRPCRLLPGVKAPLAGREPGDIDFWVVRENTEGEYSSVGGTMFPGTEREVVIQETVMTRVGVDRILKFAYDLAQSRPKKHLTSATKSNGIAITMPYWDGRVAEMGKAYPDVKVDKYHIDILTANFVLHPDWFDVVVASNLFGDILSDLGPACTGTIGVAPSANINPERTFPSLFEPVHGSAPDIAGKGIANPIGQIWCGAMMLEHLGHKDAGDAVLAAIEAVLAKGPENAPLTRDLGGQGNTESLGKAIAEAL</sequence>
<proteinExistence type="inferred from homology"/>
<evidence type="ECO:0000256" key="4">
    <source>
        <dbReference type="ARBA" id="ARBA00013126"/>
    </source>
</evidence>
<comment type="similarity">
    <text evidence="3">Belongs to the isocitrate and isopropylmalate dehydrogenases family.</text>
</comment>
<evidence type="ECO:0000256" key="5">
    <source>
        <dbReference type="ARBA" id="ARBA00022723"/>
    </source>
</evidence>
<gene>
    <name evidence="11" type="ORF">GCM10009304_18920</name>
</gene>
<comment type="catalytic activity">
    <reaction evidence="9">
        <text>(R)-malate + NAD(+) = pyruvate + CO2 + NADH</text>
        <dbReference type="Rhea" id="RHEA:18365"/>
        <dbReference type="ChEBI" id="CHEBI:15361"/>
        <dbReference type="ChEBI" id="CHEBI:15588"/>
        <dbReference type="ChEBI" id="CHEBI:16526"/>
        <dbReference type="ChEBI" id="CHEBI:57540"/>
        <dbReference type="ChEBI" id="CHEBI:57945"/>
        <dbReference type="EC" id="1.1.1.83"/>
    </reaction>
</comment>
<dbReference type="InterPro" id="IPR011829">
    <property type="entry name" value="TTC_DH"/>
</dbReference>
<reference evidence="11" key="2">
    <citation type="submission" date="2020-09" db="EMBL/GenBank/DDBJ databases">
        <authorList>
            <person name="Sun Q."/>
            <person name="Ohkuma M."/>
        </authorList>
    </citation>
    <scope>NUCLEOTIDE SEQUENCE</scope>
    <source>
        <strain evidence="11">JCM 30078</strain>
    </source>
</reference>